<reference evidence="3" key="1">
    <citation type="journal article" date="2020" name="Stud. Mycol.">
        <title>101 Dothideomycetes genomes: a test case for predicting lifestyles and emergence of pathogens.</title>
        <authorList>
            <person name="Haridas S."/>
            <person name="Albert R."/>
            <person name="Binder M."/>
            <person name="Bloem J."/>
            <person name="Labutti K."/>
            <person name="Salamov A."/>
            <person name="Andreopoulos B."/>
            <person name="Baker S."/>
            <person name="Barry K."/>
            <person name="Bills G."/>
            <person name="Bluhm B."/>
            <person name="Cannon C."/>
            <person name="Castanera R."/>
            <person name="Culley D."/>
            <person name="Daum C."/>
            <person name="Ezra D."/>
            <person name="Gonzalez J."/>
            <person name="Henrissat B."/>
            <person name="Kuo A."/>
            <person name="Liang C."/>
            <person name="Lipzen A."/>
            <person name="Lutzoni F."/>
            <person name="Magnuson J."/>
            <person name="Mondo S."/>
            <person name="Nolan M."/>
            <person name="Ohm R."/>
            <person name="Pangilinan J."/>
            <person name="Park H.-J."/>
            <person name="Ramirez L."/>
            <person name="Alfaro M."/>
            <person name="Sun H."/>
            <person name="Tritt A."/>
            <person name="Yoshinaga Y."/>
            <person name="Zwiers L.-H."/>
            <person name="Turgeon B."/>
            <person name="Goodwin S."/>
            <person name="Spatafora J."/>
            <person name="Crous P."/>
            <person name="Grigoriev I."/>
        </authorList>
    </citation>
    <scope>NUCLEOTIDE SEQUENCE</scope>
    <source>
        <strain evidence="3">CBS 161.51</strain>
    </source>
</reference>
<feature type="compositionally biased region" description="Polar residues" evidence="1">
    <location>
        <begin position="592"/>
        <end position="602"/>
    </location>
</feature>
<feature type="region of interest" description="Disordered" evidence="1">
    <location>
        <begin position="312"/>
        <end position="352"/>
    </location>
</feature>
<feature type="transmembrane region" description="Helical" evidence="2">
    <location>
        <begin position="86"/>
        <end position="109"/>
    </location>
</feature>
<feature type="region of interest" description="Disordered" evidence="1">
    <location>
        <begin position="1"/>
        <end position="47"/>
    </location>
</feature>
<feature type="compositionally biased region" description="Basic residues" evidence="1">
    <location>
        <begin position="248"/>
        <end position="257"/>
    </location>
</feature>
<dbReference type="Proteomes" id="UP000800038">
    <property type="component" value="Unassembled WGS sequence"/>
</dbReference>
<feature type="compositionally biased region" description="Polar residues" evidence="1">
    <location>
        <begin position="466"/>
        <end position="476"/>
    </location>
</feature>
<keyword evidence="2" id="KW-0812">Transmembrane</keyword>
<sequence length="729" mass="81058">MAGRWQPYLYEPQRDSMMSDQSTFNPKSVTMASRLPPSPRKKQEGPLVDFNKHPDSYLILPYGNTNAKPMGKKTKTFIKIARWVQLALRVCTLLGAVGVLLCGIFIRGAQDTEGYIMRIPPGVDLIVCLYAIYHLVRDAKSRPPGSSASYHFFALIMDAGFIPLYVFTVLLARRNSDEDAGTLGRWRTLFPTDDETDKVLKTTWLTAVAVAGLHLLSAVLDLYLATVFRKISKLPPDMNPLEDNLTSRRKMKHKHKNSSISALAPLTGDDEKRFSDQSTVSGDRFSQVDPLIYKDIPSPNKNQVAFMHTRTESGTTYSPHTPASAHHSKERFSMYSQPTSARQSRKDLNHRDDLLQRDDDEQTLAQRKSMLSQQANIKRHSRNDSYVSSSSKQDFCAPPAAARIDRQAGAGDLALQRNSRETLQNDNWFVHPDDESEEHDPAPAPKQSMFGSKGYNTVSHYEHVSVPSNQGYNTVSPYDDVSDIEDEKEQPLIPQPLRMNPPTPPRQMTPPPATIFDDKRNTPSPDLQRTRPTTSVSTDRTFDRSHSRSGTPKSRYYGNLQAATNGVRSGNSPANSPSSSPTKGSFRKQPNHLPSATKQYAVNTPPPVKSANHNVSNSPTPFSLNKKSYTVNTPPPLPRHDLVANSPFTLSKKSYTSIKRTGEANYTAVQSHSPRVVSRSGVDYINPYEFDDSDLGTPGRRRDASGKIAEEGRGGGWSGMTQRKVSGVV</sequence>
<dbReference type="AlphaFoldDB" id="A0A6A5SJI2"/>
<keyword evidence="2" id="KW-0472">Membrane</keyword>
<feature type="region of interest" description="Disordered" evidence="1">
    <location>
        <begin position="368"/>
        <end position="394"/>
    </location>
</feature>
<feature type="transmembrane region" description="Helical" evidence="2">
    <location>
        <begin position="204"/>
        <end position="224"/>
    </location>
</feature>
<protein>
    <submittedName>
        <fullName evidence="3">Uncharacterized protein</fullName>
    </submittedName>
</protein>
<accession>A0A6A5SJI2</accession>
<feature type="region of interest" description="Disordered" evidence="1">
    <location>
        <begin position="248"/>
        <end position="282"/>
    </location>
</feature>
<feature type="compositionally biased region" description="Polar residues" evidence="1">
    <location>
        <begin position="312"/>
        <end position="321"/>
    </location>
</feature>
<evidence type="ECO:0000256" key="2">
    <source>
        <dbReference type="SAM" id="Phobius"/>
    </source>
</evidence>
<feature type="transmembrane region" description="Helical" evidence="2">
    <location>
        <begin position="148"/>
        <end position="172"/>
    </location>
</feature>
<dbReference type="OrthoDB" id="5404940at2759"/>
<feature type="compositionally biased region" description="Polar residues" evidence="1">
    <location>
        <begin position="611"/>
        <end position="632"/>
    </location>
</feature>
<name>A0A6A5SJI2_9PLEO</name>
<organism evidence="3 4">
    <name type="scientific">Clathrospora elynae</name>
    <dbReference type="NCBI Taxonomy" id="706981"/>
    <lineage>
        <taxon>Eukaryota</taxon>
        <taxon>Fungi</taxon>
        <taxon>Dikarya</taxon>
        <taxon>Ascomycota</taxon>
        <taxon>Pezizomycotina</taxon>
        <taxon>Dothideomycetes</taxon>
        <taxon>Pleosporomycetidae</taxon>
        <taxon>Pleosporales</taxon>
        <taxon>Diademaceae</taxon>
        <taxon>Clathrospora</taxon>
    </lineage>
</organism>
<gene>
    <name evidence="3" type="ORF">EJ02DRAFT_436076</name>
</gene>
<feature type="compositionally biased region" description="Polar residues" evidence="1">
    <location>
        <begin position="16"/>
        <end position="31"/>
    </location>
</feature>
<evidence type="ECO:0000313" key="3">
    <source>
        <dbReference type="EMBL" id="KAF1939794.1"/>
    </source>
</evidence>
<evidence type="ECO:0000256" key="1">
    <source>
        <dbReference type="SAM" id="MobiDB-lite"/>
    </source>
</evidence>
<feature type="region of interest" description="Disordered" evidence="1">
    <location>
        <begin position="687"/>
        <end position="729"/>
    </location>
</feature>
<feature type="compositionally biased region" description="Polar residues" evidence="1">
    <location>
        <begin position="522"/>
        <end position="539"/>
    </location>
</feature>
<keyword evidence="2" id="KW-1133">Transmembrane helix</keyword>
<dbReference type="EMBL" id="ML976074">
    <property type="protein sequence ID" value="KAF1939794.1"/>
    <property type="molecule type" value="Genomic_DNA"/>
</dbReference>
<feature type="compositionally biased region" description="Polar residues" evidence="1">
    <location>
        <begin position="384"/>
        <end position="393"/>
    </location>
</feature>
<feature type="compositionally biased region" description="Polar residues" evidence="1">
    <location>
        <begin position="719"/>
        <end position="729"/>
    </location>
</feature>
<feature type="compositionally biased region" description="Basic and acidic residues" evidence="1">
    <location>
        <begin position="700"/>
        <end position="713"/>
    </location>
</feature>
<evidence type="ECO:0000313" key="4">
    <source>
        <dbReference type="Proteomes" id="UP000800038"/>
    </source>
</evidence>
<feature type="compositionally biased region" description="Pro residues" evidence="1">
    <location>
        <begin position="499"/>
        <end position="513"/>
    </location>
</feature>
<keyword evidence="4" id="KW-1185">Reference proteome</keyword>
<feature type="region of interest" description="Disordered" evidence="1">
    <location>
        <begin position="416"/>
        <end position="644"/>
    </location>
</feature>
<proteinExistence type="predicted"/>
<feature type="compositionally biased region" description="Low complexity" evidence="1">
    <location>
        <begin position="569"/>
        <end position="581"/>
    </location>
</feature>